<evidence type="ECO:0000256" key="5">
    <source>
        <dbReference type="ARBA" id="ARBA00047422"/>
    </source>
</evidence>
<dbReference type="InterPro" id="IPR031303">
    <property type="entry name" value="C5_meth_CS"/>
</dbReference>
<accession>A0ABS3D1D0</accession>
<proteinExistence type="inferred from homology"/>
<dbReference type="Pfam" id="PF00145">
    <property type="entry name" value="DNA_methylase"/>
    <property type="match status" value="1"/>
</dbReference>
<feature type="active site" evidence="6">
    <location>
        <position position="117"/>
    </location>
</feature>
<name>A0ABS3D1D0_9ALTE</name>
<dbReference type="RefSeq" id="WP_206596349.1">
    <property type="nucleotide sequence ID" value="NZ_JAFKCS010000063.1"/>
</dbReference>
<evidence type="ECO:0000256" key="2">
    <source>
        <dbReference type="ARBA" id="ARBA00022679"/>
    </source>
</evidence>
<dbReference type="EC" id="2.1.1.37" evidence="8"/>
<dbReference type="PROSITE" id="PS00095">
    <property type="entry name" value="C5_MTASE_2"/>
    <property type="match status" value="1"/>
</dbReference>
<keyword evidence="1 6" id="KW-0489">Methyltransferase</keyword>
<dbReference type="GO" id="GO:0032259">
    <property type="term" value="P:methylation"/>
    <property type="evidence" value="ECO:0007669"/>
    <property type="project" value="UniProtKB-KW"/>
</dbReference>
<dbReference type="PROSITE" id="PS51679">
    <property type="entry name" value="SAM_MT_C5"/>
    <property type="match status" value="1"/>
</dbReference>
<comment type="similarity">
    <text evidence="6 7">Belongs to the class I-like SAM-binding methyltransferase superfamily. C5-methyltransferase family.</text>
</comment>
<dbReference type="Gene3D" id="3.40.50.150">
    <property type="entry name" value="Vaccinia Virus protein VP39"/>
    <property type="match status" value="1"/>
</dbReference>
<dbReference type="Proteomes" id="UP000663992">
    <property type="component" value="Unassembled WGS sequence"/>
</dbReference>
<protein>
    <recommendedName>
        <fullName evidence="8">Cytosine-specific methyltransferase</fullName>
        <ecNumber evidence="8">2.1.1.37</ecNumber>
    </recommendedName>
</protein>
<evidence type="ECO:0000256" key="4">
    <source>
        <dbReference type="ARBA" id="ARBA00022747"/>
    </source>
</evidence>
<evidence type="ECO:0000256" key="1">
    <source>
        <dbReference type="ARBA" id="ARBA00022603"/>
    </source>
</evidence>
<keyword evidence="3 6" id="KW-0949">S-adenosyl-L-methionine</keyword>
<dbReference type="EMBL" id="JAFKCS010000063">
    <property type="protein sequence ID" value="MBN7822416.1"/>
    <property type="molecule type" value="Genomic_DNA"/>
</dbReference>
<keyword evidence="10" id="KW-1185">Reference proteome</keyword>
<dbReference type="InterPro" id="IPR050390">
    <property type="entry name" value="C5-Methyltransferase"/>
</dbReference>
<evidence type="ECO:0000313" key="9">
    <source>
        <dbReference type="EMBL" id="MBN7822416.1"/>
    </source>
</evidence>
<sequence>MNLLEDVSSASAHACEARSLQFDTLASNSATKPMHAQAVSTGFTMQTKLIVTGLFAGIGGLEEGFRQAGHESTMLCEFDPLARYVLKKHFPSTEITTDVTNLKGLPDCDVLTAGFPCQDLSQVGRRRGISGPNSGLVESVFYLLRKQKTPPRWVVLENVPFMLSLDRGRAIRSITSALEEMGYSWAYRTIDARAFGLPQRRRRVILIASKTHDPRPVLLGSDAKAPAPRPRGSHACGFYWTEGNTGLGWAVDSVPPLKGGSGLHIPSPPAIWFPRRRLIATPAIEDAERLQGFTSGWTDVSEVDPHGARKRWKMVGNAVSVPMAKWIAEQLSFTPTEFDIGETEDLPNEGGWPSAAWGVGGIRSRSRVSEWPVAVPNEHLSAFLKHKVMPLSNKATSGFLSRLVKSKLRYEEAFRNDLAHHAENIEKS</sequence>
<evidence type="ECO:0000256" key="7">
    <source>
        <dbReference type="RuleBase" id="RU000416"/>
    </source>
</evidence>
<dbReference type="InterPro" id="IPR001525">
    <property type="entry name" value="C5_MeTfrase"/>
</dbReference>
<gene>
    <name evidence="9" type="primary">dcm</name>
    <name evidence="9" type="ORF">J0A65_21315</name>
</gene>
<dbReference type="NCBIfam" id="TIGR00675">
    <property type="entry name" value="dcm"/>
    <property type="match status" value="1"/>
</dbReference>
<evidence type="ECO:0000256" key="3">
    <source>
        <dbReference type="ARBA" id="ARBA00022691"/>
    </source>
</evidence>
<evidence type="ECO:0000313" key="10">
    <source>
        <dbReference type="Proteomes" id="UP000663992"/>
    </source>
</evidence>
<dbReference type="SUPFAM" id="SSF53335">
    <property type="entry name" value="S-adenosyl-L-methionine-dependent methyltransferases"/>
    <property type="match status" value="1"/>
</dbReference>
<dbReference type="GO" id="GO:0003886">
    <property type="term" value="F:DNA (cytosine-5-)-methyltransferase activity"/>
    <property type="evidence" value="ECO:0007669"/>
    <property type="project" value="UniProtKB-EC"/>
</dbReference>
<organism evidence="9 10">
    <name type="scientific">Bowmanella yangjiangensis</name>
    <dbReference type="NCBI Taxonomy" id="2811230"/>
    <lineage>
        <taxon>Bacteria</taxon>
        <taxon>Pseudomonadati</taxon>
        <taxon>Pseudomonadota</taxon>
        <taxon>Gammaproteobacteria</taxon>
        <taxon>Alteromonadales</taxon>
        <taxon>Alteromonadaceae</taxon>
        <taxon>Bowmanella</taxon>
    </lineage>
</organism>
<dbReference type="InterPro" id="IPR029063">
    <property type="entry name" value="SAM-dependent_MTases_sf"/>
</dbReference>
<evidence type="ECO:0000256" key="6">
    <source>
        <dbReference type="PROSITE-ProRule" id="PRU01016"/>
    </source>
</evidence>
<comment type="catalytic activity">
    <reaction evidence="5 8">
        <text>a 2'-deoxycytidine in DNA + S-adenosyl-L-methionine = a 5-methyl-2'-deoxycytidine in DNA + S-adenosyl-L-homocysteine + H(+)</text>
        <dbReference type="Rhea" id="RHEA:13681"/>
        <dbReference type="Rhea" id="RHEA-COMP:11369"/>
        <dbReference type="Rhea" id="RHEA-COMP:11370"/>
        <dbReference type="ChEBI" id="CHEBI:15378"/>
        <dbReference type="ChEBI" id="CHEBI:57856"/>
        <dbReference type="ChEBI" id="CHEBI:59789"/>
        <dbReference type="ChEBI" id="CHEBI:85452"/>
        <dbReference type="ChEBI" id="CHEBI:85454"/>
        <dbReference type="EC" id="2.1.1.37"/>
    </reaction>
</comment>
<comment type="caution">
    <text evidence="9">The sequence shown here is derived from an EMBL/GenBank/DDBJ whole genome shotgun (WGS) entry which is preliminary data.</text>
</comment>
<evidence type="ECO:0000256" key="8">
    <source>
        <dbReference type="RuleBase" id="RU000417"/>
    </source>
</evidence>
<dbReference type="PRINTS" id="PR00105">
    <property type="entry name" value="C5METTRFRASE"/>
</dbReference>
<keyword evidence="4" id="KW-0680">Restriction system</keyword>
<dbReference type="PROSITE" id="PS00094">
    <property type="entry name" value="C5_MTASE_1"/>
    <property type="match status" value="1"/>
</dbReference>
<dbReference type="InterPro" id="IPR018117">
    <property type="entry name" value="C5_DNA_meth_AS"/>
</dbReference>
<reference evidence="9 10" key="1">
    <citation type="submission" date="2021-03" db="EMBL/GenBank/DDBJ databases">
        <title>novel species isolated from a fishpond in China.</title>
        <authorList>
            <person name="Lu H."/>
            <person name="Cai Z."/>
        </authorList>
    </citation>
    <scope>NUCLEOTIDE SEQUENCE [LARGE SCALE GENOMIC DNA]</scope>
    <source>
        <strain evidence="9 10">Y57</strain>
    </source>
</reference>
<dbReference type="PANTHER" id="PTHR10629">
    <property type="entry name" value="CYTOSINE-SPECIFIC METHYLTRANSFERASE"/>
    <property type="match status" value="1"/>
</dbReference>
<dbReference type="PANTHER" id="PTHR10629:SF50">
    <property type="entry name" value="DNA (CYTOSINE-5)-METHYLTRANSFERASE CMT3"/>
    <property type="match status" value="1"/>
</dbReference>
<keyword evidence="2 6" id="KW-0808">Transferase</keyword>